<keyword evidence="3 5" id="KW-0689">Ribosomal protein</keyword>
<evidence type="ECO:0000256" key="3">
    <source>
        <dbReference type="ARBA" id="ARBA00022980"/>
    </source>
</evidence>
<reference evidence="9 10" key="1">
    <citation type="submission" date="2020-08" db="EMBL/GenBank/DDBJ databases">
        <title>Genome public.</title>
        <authorList>
            <person name="Liu C."/>
            <person name="Sun Q."/>
        </authorList>
    </citation>
    <scope>NUCLEOTIDE SEQUENCE [LARGE SCALE GENOMIC DNA]</scope>
    <source>
        <strain evidence="9 10">NSJ-26</strain>
    </source>
</reference>
<evidence type="ECO:0000259" key="7">
    <source>
        <dbReference type="Pfam" id="PF01386"/>
    </source>
</evidence>
<dbReference type="Proteomes" id="UP000601522">
    <property type="component" value="Unassembled WGS sequence"/>
</dbReference>
<comment type="caution">
    <text evidence="9">The sequence shown here is derived from an EMBL/GenBank/DDBJ whole genome shotgun (WGS) entry which is preliminary data.</text>
</comment>
<dbReference type="InterPro" id="IPR020930">
    <property type="entry name" value="Ribosomal_uL5_bac-type"/>
</dbReference>
<evidence type="ECO:0000256" key="2">
    <source>
        <dbReference type="ARBA" id="ARBA00022884"/>
    </source>
</evidence>
<keyword evidence="2 5" id="KW-0694">RNA-binding</keyword>
<dbReference type="InterPro" id="IPR001021">
    <property type="entry name" value="Ribosomal_bL25_long"/>
</dbReference>
<dbReference type="NCBIfam" id="TIGR00731">
    <property type="entry name" value="bL25_bact_ctc"/>
    <property type="match status" value="1"/>
</dbReference>
<dbReference type="PANTHER" id="PTHR33284:SF1">
    <property type="entry name" value="RIBOSOMAL PROTEIN L25_GLN-TRNA SYNTHETASE, ANTI-CODON-BINDING DOMAIN-CONTAINING PROTEIN"/>
    <property type="match status" value="1"/>
</dbReference>
<keyword evidence="4 5" id="KW-0687">Ribonucleoprotein</keyword>
<dbReference type="GO" id="GO:0022625">
    <property type="term" value="C:cytosolic large ribosomal subunit"/>
    <property type="evidence" value="ECO:0007669"/>
    <property type="project" value="TreeGrafter"/>
</dbReference>
<evidence type="ECO:0000313" key="9">
    <source>
        <dbReference type="EMBL" id="MBC8590245.1"/>
    </source>
</evidence>
<feature type="domain" description="Large ribosomal subunit protein bL25 beta" evidence="8">
    <location>
        <begin position="100"/>
        <end position="184"/>
    </location>
</feature>
<name>A0A926F1K7_9FIRM</name>
<evidence type="ECO:0000256" key="6">
    <source>
        <dbReference type="SAM" id="MobiDB-lite"/>
    </source>
</evidence>
<dbReference type="SUPFAM" id="SSF50715">
    <property type="entry name" value="Ribosomal protein L25-like"/>
    <property type="match status" value="1"/>
</dbReference>
<dbReference type="PANTHER" id="PTHR33284">
    <property type="entry name" value="RIBOSOMAL PROTEIN L25/GLN-TRNA SYNTHETASE, ANTI-CODON-BINDING DOMAIN-CONTAINING PROTEIN"/>
    <property type="match status" value="1"/>
</dbReference>
<keyword evidence="1 5" id="KW-0699">rRNA-binding</keyword>
<organism evidence="9 10">
    <name type="scientific">Wansuia hejianensis</name>
    <dbReference type="NCBI Taxonomy" id="2763667"/>
    <lineage>
        <taxon>Bacteria</taxon>
        <taxon>Bacillati</taxon>
        <taxon>Bacillota</taxon>
        <taxon>Clostridia</taxon>
        <taxon>Lachnospirales</taxon>
        <taxon>Lachnospiraceae</taxon>
        <taxon>Wansuia</taxon>
    </lineage>
</organism>
<dbReference type="Gene3D" id="2.40.240.10">
    <property type="entry name" value="Ribosomal Protein L25, Chain P"/>
    <property type="match status" value="1"/>
</dbReference>
<dbReference type="EMBL" id="JACRTK010000001">
    <property type="protein sequence ID" value="MBC8590245.1"/>
    <property type="molecule type" value="Genomic_DNA"/>
</dbReference>
<comment type="similarity">
    <text evidence="5">Belongs to the bacterial ribosomal protein bL25 family. CTC subfamily.</text>
</comment>
<dbReference type="Gene3D" id="2.170.120.20">
    <property type="entry name" value="Ribosomal protein L25, beta domain"/>
    <property type="match status" value="1"/>
</dbReference>
<proteinExistence type="inferred from homology"/>
<keyword evidence="10" id="KW-1185">Reference proteome</keyword>
<comment type="subunit">
    <text evidence="5">Part of the 50S ribosomal subunit; part of the 5S rRNA/L5/L18/L25 subcomplex. Contacts the 5S rRNA. Binds to the 5S rRNA independently of L5 and L18.</text>
</comment>
<dbReference type="GO" id="GO:0006412">
    <property type="term" value="P:translation"/>
    <property type="evidence" value="ECO:0007669"/>
    <property type="project" value="UniProtKB-UniRule"/>
</dbReference>
<gene>
    <name evidence="5" type="primary">rplY</name>
    <name evidence="5" type="synonym">ctc</name>
    <name evidence="9" type="ORF">H8689_03695</name>
</gene>
<evidence type="ECO:0000259" key="8">
    <source>
        <dbReference type="Pfam" id="PF14693"/>
    </source>
</evidence>
<dbReference type="InterPro" id="IPR037121">
    <property type="entry name" value="Ribosomal_bL25_C"/>
</dbReference>
<comment type="function">
    <text evidence="5">This is one of the proteins that binds to the 5S RNA in the ribosome where it forms part of the central protuberance.</text>
</comment>
<dbReference type="GO" id="GO:0008097">
    <property type="term" value="F:5S rRNA binding"/>
    <property type="evidence" value="ECO:0007669"/>
    <property type="project" value="InterPro"/>
</dbReference>
<dbReference type="InterPro" id="IPR011035">
    <property type="entry name" value="Ribosomal_bL25/Gln-tRNA_synth"/>
</dbReference>
<dbReference type="Pfam" id="PF14693">
    <property type="entry name" value="Ribosomal_TL5_C"/>
    <property type="match status" value="1"/>
</dbReference>
<sequence length="212" mass="23884">MASLKMKTENRIGVGSNEVKKLRADSFIPGVIYKRGEETKHVQVKESEFLKVFREAGTTTIIDLELEGKTHPVIVKDVQEHPVKNKYLHVDFQELNMDEKLKVLIPINLINRDSIKLQPSVLTQLLNEVEVECLPGNIPNTADVDVADMDFTTPIFVKDLDIASDEDITILADLEEVVCTLTEPSLEEDLDDEGLEDVDVEVPLVSEEEEEE</sequence>
<evidence type="ECO:0000256" key="5">
    <source>
        <dbReference type="HAMAP-Rule" id="MF_01334"/>
    </source>
</evidence>
<dbReference type="HAMAP" id="MF_01334">
    <property type="entry name" value="Ribosomal_bL25_CTC"/>
    <property type="match status" value="1"/>
</dbReference>
<dbReference type="InterPro" id="IPR029751">
    <property type="entry name" value="Ribosomal_L25_dom"/>
</dbReference>
<dbReference type="InterPro" id="IPR020056">
    <property type="entry name" value="Rbsml_bL25/Gln-tRNA_synth_N"/>
</dbReference>
<feature type="region of interest" description="Disordered" evidence="6">
    <location>
        <begin position="186"/>
        <end position="212"/>
    </location>
</feature>
<dbReference type="CDD" id="cd00495">
    <property type="entry name" value="Ribosomal_L25_TL5_CTC"/>
    <property type="match status" value="1"/>
</dbReference>
<dbReference type="InterPro" id="IPR020057">
    <property type="entry name" value="Ribosomal_bL25_b-dom"/>
</dbReference>
<protein>
    <recommendedName>
        <fullName evidence="5">Large ribosomal subunit protein bL25</fullName>
    </recommendedName>
    <alternativeName>
        <fullName evidence="5">General stress protein CTC</fullName>
    </alternativeName>
</protein>
<evidence type="ECO:0000256" key="1">
    <source>
        <dbReference type="ARBA" id="ARBA00022730"/>
    </source>
</evidence>
<dbReference type="GO" id="GO:0003735">
    <property type="term" value="F:structural constituent of ribosome"/>
    <property type="evidence" value="ECO:0007669"/>
    <property type="project" value="InterPro"/>
</dbReference>
<dbReference type="RefSeq" id="WP_249323065.1">
    <property type="nucleotide sequence ID" value="NZ_JACRTK010000001.1"/>
</dbReference>
<evidence type="ECO:0000313" key="10">
    <source>
        <dbReference type="Proteomes" id="UP000601522"/>
    </source>
</evidence>
<accession>A0A926F1K7</accession>
<dbReference type="AlphaFoldDB" id="A0A926F1K7"/>
<evidence type="ECO:0000256" key="4">
    <source>
        <dbReference type="ARBA" id="ARBA00023274"/>
    </source>
</evidence>
<feature type="domain" description="Large ribosomal subunit protein bL25 L25" evidence="7">
    <location>
        <begin position="7"/>
        <end position="92"/>
    </location>
</feature>
<dbReference type="Pfam" id="PF01386">
    <property type="entry name" value="Ribosomal_L25p"/>
    <property type="match status" value="1"/>
</dbReference>